<gene>
    <name evidence="2" type="ORF">HD556DRAFT_1305816</name>
</gene>
<protein>
    <submittedName>
        <fullName evidence="2">Uncharacterized protein</fullName>
    </submittedName>
</protein>
<reference evidence="2" key="1">
    <citation type="journal article" date="2020" name="New Phytol.">
        <title>Comparative genomics reveals dynamic genome evolution in host specialist ectomycorrhizal fungi.</title>
        <authorList>
            <person name="Lofgren L.A."/>
            <person name="Nguyen N.H."/>
            <person name="Vilgalys R."/>
            <person name="Ruytinx J."/>
            <person name="Liao H.L."/>
            <person name="Branco S."/>
            <person name="Kuo A."/>
            <person name="LaButti K."/>
            <person name="Lipzen A."/>
            <person name="Andreopoulos W."/>
            <person name="Pangilinan J."/>
            <person name="Riley R."/>
            <person name="Hundley H."/>
            <person name="Na H."/>
            <person name="Barry K."/>
            <person name="Grigoriev I.V."/>
            <person name="Stajich J.E."/>
            <person name="Kennedy P.G."/>
        </authorList>
    </citation>
    <scope>NUCLEOTIDE SEQUENCE</scope>
    <source>
        <strain evidence="2">S12</strain>
    </source>
</reference>
<feature type="compositionally biased region" description="Acidic residues" evidence="1">
    <location>
        <begin position="433"/>
        <end position="443"/>
    </location>
</feature>
<proteinExistence type="predicted"/>
<dbReference type="OrthoDB" id="2677451at2759"/>
<evidence type="ECO:0000313" key="2">
    <source>
        <dbReference type="EMBL" id="KAG1798968.1"/>
    </source>
</evidence>
<organism evidence="2 3">
    <name type="scientific">Suillus plorans</name>
    <dbReference type="NCBI Taxonomy" id="116603"/>
    <lineage>
        <taxon>Eukaryota</taxon>
        <taxon>Fungi</taxon>
        <taxon>Dikarya</taxon>
        <taxon>Basidiomycota</taxon>
        <taxon>Agaricomycotina</taxon>
        <taxon>Agaricomycetes</taxon>
        <taxon>Agaricomycetidae</taxon>
        <taxon>Boletales</taxon>
        <taxon>Suillineae</taxon>
        <taxon>Suillaceae</taxon>
        <taxon>Suillus</taxon>
    </lineage>
</organism>
<comment type="caution">
    <text evidence="2">The sequence shown here is derived from an EMBL/GenBank/DDBJ whole genome shotgun (WGS) entry which is preliminary data.</text>
</comment>
<dbReference type="AlphaFoldDB" id="A0A9P7J1Q5"/>
<feature type="region of interest" description="Disordered" evidence="1">
    <location>
        <begin position="415"/>
        <end position="443"/>
    </location>
</feature>
<name>A0A9P7J1Q5_9AGAM</name>
<dbReference type="EMBL" id="JABBWE010000012">
    <property type="protein sequence ID" value="KAG1798968.1"/>
    <property type="molecule type" value="Genomic_DNA"/>
</dbReference>
<accession>A0A9P7J1Q5</accession>
<sequence>MSFGSFGICLPLSRLGLGTRISSYHVWPNSTPPSSKSQMMRTRAQTAAFLLGVRSELPDVDEGVNSRTVRHFYEGMDEEPSTTERHHAQLQKSYSESDCRLDIFDAIRATMDVPKLYQHLGWRLSTARRMDPPHRLLTSLDIDSAFKAARAEQSSGTKKKRVAIEVVNTAKDLKQTKRKAVVSSSGRQNSPVPYTKELEKVKSKLRCSVHQLGEDTFCWVDLSQPNAPHYPLCTQDLQEWAKYLLETGDPDNTCITPPSTPHFDEVRRIRKERTVLPLQRVPTEVISPIIHNHIHLSSAASDVSDGVFARAQGEGHMAFQPLKRTFALYMESDEESDTEEPPQHIKDVLAHIHSRYPDMNFPEYADKLKERGILYLSTAAHFSTQFYEEKVGMSEGAAYTFQSCVSKSHMNAELAKGRRKAKGKKKARAQSGDGDEENVLPSL</sequence>
<evidence type="ECO:0000313" key="3">
    <source>
        <dbReference type="Proteomes" id="UP000719766"/>
    </source>
</evidence>
<dbReference type="RefSeq" id="XP_041163509.1">
    <property type="nucleotide sequence ID" value="XM_041299834.1"/>
</dbReference>
<dbReference type="Proteomes" id="UP000719766">
    <property type="component" value="Unassembled WGS sequence"/>
</dbReference>
<feature type="compositionally biased region" description="Basic residues" evidence="1">
    <location>
        <begin position="417"/>
        <end position="428"/>
    </location>
</feature>
<dbReference type="GeneID" id="64593598"/>
<keyword evidence="3" id="KW-1185">Reference proteome</keyword>
<evidence type="ECO:0000256" key="1">
    <source>
        <dbReference type="SAM" id="MobiDB-lite"/>
    </source>
</evidence>